<proteinExistence type="inferred from homology"/>
<feature type="domain" description="STAS" evidence="3">
    <location>
        <begin position="21"/>
        <end position="120"/>
    </location>
</feature>
<dbReference type="InterPro" id="IPR003658">
    <property type="entry name" value="Anti-sigma_ant"/>
</dbReference>
<dbReference type="Gene3D" id="3.30.750.24">
    <property type="entry name" value="STAS domain"/>
    <property type="match status" value="1"/>
</dbReference>
<comment type="caution">
    <text evidence="4">The sequence shown here is derived from an EMBL/GenBank/DDBJ whole genome shotgun (WGS) entry which is preliminary data.</text>
</comment>
<dbReference type="SUPFAM" id="SSF52091">
    <property type="entry name" value="SpoIIaa-like"/>
    <property type="match status" value="1"/>
</dbReference>
<reference evidence="4" key="2">
    <citation type="submission" date="2023-01" db="EMBL/GenBank/DDBJ databases">
        <authorList>
            <person name="Sun Q."/>
            <person name="Evtushenko L."/>
        </authorList>
    </citation>
    <scope>NUCLEOTIDE SEQUENCE</scope>
    <source>
        <strain evidence="4">VKM Ac-2007</strain>
    </source>
</reference>
<dbReference type="PANTHER" id="PTHR33495">
    <property type="entry name" value="ANTI-SIGMA FACTOR ANTAGONIST TM_1081-RELATED-RELATED"/>
    <property type="match status" value="1"/>
</dbReference>
<dbReference type="NCBIfam" id="TIGR00377">
    <property type="entry name" value="ant_ant_sig"/>
    <property type="match status" value="1"/>
</dbReference>
<dbReference type="EMBL" id="BSEV01000004">
    <property type="protein sequence ID" value="GLK09198.1"/>
    <property type="molecule type" value="Genomic_DNA"/>
</dbReference>
<gene>
    <name evidence="4" type="primary">rsbV_3</name>
    <name evidence="4" type="ORF">GCM10017600_26040</name>
</gene>
<dbReference type="CDD" id="cd07043">
    <property type="entry name" value="STAS_anti-anti-sigma_factors"/>
    <property type="match status" value="1"/>
</dbReference>
<evidence type="ECO:0000256" key="2">
    <source>
        <dbReference type="RuleBase" id="RU003749"/>
    </source>
</evidence>
<dbReference type="Proteomes" id="UP001143474">
    <property type="component" value="Unassembled WGS sequence"/>
</dbReference>
<keyword evidence="5" id="KW-1185">Reference proteome</keyword>
<dbReference type="Pfam" id="PF01740">
    <property type="entry name" value="STAS"/>
    <property type="match status" value="1"/>
</dbReference>
<comment type="similarity">
    <text evidence="1 2">Belongs to the anti-sigma-factor antagonist family.</text>
</comment>
<evidence type="ECO:0000313" key="4">
    <source>
        <dbReference type="EMBL" id="GLK09198.1"/>
    </source>
</evidence>
<name>A0A9W6I010_9ACTN</name>
<reference evidence="4" key="1">
    <citation type="journal article" date="2014" name="Int. J. Syst. Evol. Microbiol.">
        <title>Complete genome sequence of Corynebacterium casei LMG S-19264T (=DSM 44701T), isolated from a smear-ripened cheese.</title>
        <authorList>
            <consortium name="US DOE Joint Genome Institute (JGI-PGF)"/>
            <person name="Walter F."/>
            <person name="Albersmeier A."/>
            <person name="Kalinowski J."/>
            <person name="Ruckert C."/>
        </authorList>
    </citation>
    <scope>NUCLEOTIDE SEQUENCE</scope>
    <source>
        <strain evidence="4">VKM Ac-2007</strain>
    </source>
</reference>
<dbReference type="InterPro" id="IPR036513">
    <property type="entry name" value="STAS_dom_sf"/>
</dbReference>
<evidence type="ECO:0000259" key="3">
    <source>
        <dbReference type="PROSITE" id="PS50801"/>
    </source>
</evidence>
<dbReference type="AlphaFoldDB" id="A0A9W6I010"/>
<evidence type="ECO:0000256" key="1">
    <source>
        <dbReference type="ARBA" id="ARBA00009013"/>
    </source>
</evidence>
<evidence type="ECO:0000313" key="5">
    <source>
        <dbReference type="Proteomes" id="UP001143474"/>
    </source>
</evidence>
<dbReference type="PROSITE" id="PS50801">
    <property type="entry name" value="STAS"/>
    <property type="match status" value="1"/>
</dbReference>
<dbReference type="InterPro" id="IPR002645">
    <property type="entry name" value="STAS_dom"/>
</dbReference>
<protein>
    <recommendedName>
        <fullName evidence="2">Anti-sigma factor antagonist</fullName>
    </recommendedName>
</protein>
<organism evidence="4 5">
    <name type="scientific">Streptosporangium carneum</name>
    <dbReference type="NCBI Taxonomy" id="47481"/>
    <lineage>
        <taxon>Bacteria</taxon>
        <taxon>Bacillati</taxon>
        <taxon>Actinomycetota</taxon>
        <taxon>Actinomycetes</taxon>
        <taxon>Streptosporangiales</taxon>
        <taxon>Streptosporangiaceae</taxon>
        <taxon>Streptosporangium</taxon>
    </lineage>
</organism>
<dbReference type="PANTHER" id="PTHR33495:SF2">
    <property type="entry name" value="ANTI-SIGMA FACTOR ANTAGONIST TM_1081-RELATED"/>
    <property type="match status" value="1"/>
</dbReference>
<sequence length="130" mass="13543">MPASRPACRSGLMTTSTYLLDATLLCVVGEVDATNSAQLEAALGQARRRGKPVIADLSGMTFLDSSGLAALLAVHIAAEREGSSLHLAELQPVPLRLLTITGLLSFLHVHTSLKHAIAAISTMAPTTTPT</sequence>
<dbReference type="GO" id="GO:0043856">
    <property type="term" value="F:anti-sigma factor antagonist activity"/>
    <property type="evidence" value="ECO:0007669"/>
    <property type="project" value="InterPro"/>
</dbReference>
<accession>A0A9W6I010</accession>